<dbReference type="GO" id="GO:0042765">
    <property type="term" value="C:GPI-anchor transamidase complex"/>
    <property type="evidence" value="ECO:0007669"/>
    <property type="project" value="InterPro"/>
</dbReference>
<dbReference type="OrthoDB" id="28748at2759"/>
<dbReference type="AlphaFoldDB" id="A0A3P7RDG8"/>
<evidence type="ECO:0000256" key="1">
    <source>
        <dbReference type="SAM" id="Phobius"/>
    </source>
</evidence>
<dbReference type="InterPro" id="IPR019540">
    <property type="entry name" value="PtdIno-glycan_biosynth_class_S"/>
</dbReference>
<name>A0A3P7RDG8_DIBLA</name>
<reference evidence="2 3" key="1">
    <citation type="submission" date="2018-11" db="EMBL/GenBank/DDBJ databases">
        <authorList>
            <consortium name="Pathogen Informatics"/>
        </authorList>
    </citation>
    <scope>NUCLEOTIDE SEQUENCE [LARGE SCALE GENOMIC DNA]</scope>
</reference>
<proteinExistence type="predicted"/>
<dbReference type="GO" id="GO:0006506">
    <property type="term" value="P:GPI anchor biosynthetic process"/>
    <property type="evidence" value="ECO:0007669"/>
    <property type="project" value="UniProtKB-UniPathway"/>
</dbReference>
<accession>A0A3P7RDG8</accession>
<dbReference type="UniPathway" id="UPA00196"/>
<keyword evidence="1" id="KW-1133">Transmembrane helix</keyword>
<organism evidence="2 3">
    <name type="scientific">Dibothriocephalus latus</name>
    <name type="common">Fish tapeworm</name>
    <name type="synonym">Diphyllobothrium latum</name>
    <dbReference type="NCBI Taxonomy" id="60516"/>
    <lineage>
        <taxon>Eukaryota</taxon>
        <taxon>Metazoa</taxon>
        <taxon>Spiralia</taxon>
        <taxon>Lophotrochozoa</taxon>
        <taxon>Platyhelminthes</taxon>
        <taxon>Cestoda</taxon>
        <taxon>Eucestoda</taxon>
        <taxon>Diphyllobothriidea</taxon>
        <taxon>Diphyllobothriidae</taxon>
        <taxon>Dibothriocephalus</taxon>
    </lineage>
</organism>
<gene>
    <name evidence="2" type="ORF">DILT_LOCUS18459</name>
</gene>
<keyword evidence="3" id="KW-1185">Reference proteome</keyword>
<dbReference type="Proteomes" id="UP000281553">
    <property type="component" value="Unassembled WGS sequence"/>
</dbReference>
<evidence type="ECO:0000313" key="3">
    <source>
        <dbReference type="Proteomes" id="UP000281553"/>
    </source>
</evidence>
<dbReference type="GO" id="GO:0016255">
    <property type="term" value="P:attachment of GPI anchor to protein"/>
    <property type="evidence" value="ECO:0007669"/>
    <property type="project" value="InterPro"/>
</dbReference>
<sequence>MGWFNKEDSTTEDLDETLKAELAALQPNDAERARLHAISLLLLLLSLFVGLPLWWMTTTPEQHSLPEDMISQLAHQRITISLDVRTPPSHYAHLFHILLFSFFVHSSCCC</sequence>
<evidence type="ECO:0000313" key="2">
    <source>
        <dbReference type="EMBL" id="VDN41146.1"/>
    </source>
</evidence>
<dbReference type="Pfam" id="PF10510">
    <property type="entry name" value="PIG-S"/>
    <property type="match status" value="1"/>
</dbReference>
<keyword evidence="1" id="KW-0812">Transmembrane</keyword>
<dbReference type="EMBL" id="UYRU01100582">
    <property type="protein sequence ID" value="VDN41146.1"/>
    <property type="molecule type" value="Genomic_DNA"/>
</dbReference>
<feature type="transmembrane region" description="Helical" evidence="1">
    <location>
        <begin position="91"/>
        <end position="109"/>
    </location>
</feature>
<feature type="transmembrane region" description="Helical" evidence="1">
    <location>
        <begin position="35"/>
        <end position="55"/>
    </location>
</feature>
<protein>
    <submittedName>
        <fullName evidence="2">Uncharacterized protein</fullName>
    </submittedName>
</protein>
<keyword evidence="1" id="KW-0472">Membrane</keyword>